<dbReference type="SUPFAM" id="SSF81296">
    <property type="entry name" value="E set domains"/>
    <property type="match status" value="1"/>
</dbReference>
<dbReference type="InterPro" id="IPR013783">
    <property type="entry name" value="Ig-like_fold"/>
</dbReference>
<feature type="compositionally biased region" description="Polar residues" evidence="1">
    <location>
        <begin position="373"/>
        <end position="383"/>
    </location>
</feature>
<protein>
    <recommendedName>
        <fullName evidence="4">IPT/TIG domain-containing protein</fullName>
    </recommendedName>
</protein>
<evidence type="ECO:0000313" key="3">
    <source>
        <dbReference type="Proteomes" id="UP000034236"/>
    </source>
</evidence>
<reference evidence="2 3" key="1">
    <citation type="journal article" date="2015" name="Nature">
        <title>rRNA introns, odd ribosomes, and small enigmatic genomes across a large radiation of phyla.</title>
        <authorList>
            <person name="Brown C.T."/>
            <person name="Hug L.A."/>
            <person name="Thomas B.C."/>
            <person name="Sharon I."/>
            <person name="Castelle C.J."/>
            <person name="Singh A."/>
            <person name="Wilkins M.J."/>
            <person name="Williams K.H."/>
            <person name="Banfield J.F."/>
        </authorList>
    </citation>
    <scope>NUCLEOTIDE SEQUENCE [LARGE SCALE GENOMIC DNA]</scope>
</reference>
<name>A0A0G0VUN6_9BACT</name>
<accession>A0A0G0VUN6</accession>
<feature type="region of interest" description="Disordered" evidence="1">
    <location>
        <begin position="434"/>
        <end position="453"/>
    </location>
</feature>
<feature type="compositionally biased region" description="Basic and acidic residues" evidence="1">
    <location>
        <begin position="438"/>
        <end position="453"/>
    </location>
</feature>
<evidence type="ECO:0000313" key="2">
    <source>
        <dbReference type="EMBL" id="KKS04565.1"/>
    </source>
</evidence>
<dbReference type="InterPro" id="IPR014756">
    <property type="entry name" value="Ig_E-set"/>
</dbReference>
<feature type="region of interest" description="Disordered" evidence="1">
    <location>
        <begin position="373"/>
        <end position="405"/>
    </location>
</feature>
<gene>
    <name evidence="2" type="ORF">UU58_C0005G0014</name>
</gene>
<evidence type="ECO:0008006" key="4">
    <source>
        <dbReference type="Google" id="ProtNLM"/>
    </source>
</evidence>
<proteinExistence type="predicted"/>
<organism evidence="2 3">
    <name type="scientific">Candidatus Nomurabacteria bacterium GW2011_GWA2_41_25</name>
    <dbReference type="NCBI Taxonomy" id="1618736"/>
    <lineage>
        <taxon>Bacteria</taxon>
        <taxon>Candidatus Nomuraibacteriota</taxon>
    </lineage>
</organism>
<dbReference type="EMBL" id="LCBE01000005">
    <property type="protein sequence ID" value="KKS04565.1"/>
    <property type="molecule type" value="Genomic_DNA"/>
</dbReference>
<comment type="caution">
    <text evidence="2">The sequence shown here is derived from an EMBL/GenBank/DDBJ whole genome shotgun (WGS) entry which is preliminary data.</text>
</comment>
<sequence length="1726" mass="185855">MQKMRAKNKTIKFISIFLLIAILVPAVLFSRPEQAEAFWWSSWVSDVETGATAITTGTSAVANTTSTVIAVKNVAKEIGKQILMHIASKLLQDMTKSTINWINTGYYNNPLFLENPDSFFRDIAKYEIRNIVDAFGYDLARFPFGKDFALNTINSYKRQLADNAQYSLSKVITDPILLKKYQTDFNVGGWNGFLINTQYPQNNYLGFQMIATEELGRKLQGLTQTAGQKIQTTLAQSQGFLSPQTCPSNPKYNNTKNQFLQPKWNEADYERTQPPPDCFNDPKYVDDTDSQLCEADIIEWQAFRDSAKAEWTKDNTCPGGLVTTTPGSVVGNKIMTALGSGQRLTELGATMGNSISALVDALLNKFIGKGLNSLTSRTNPPTSTEDDWSYDGQTLGSPAGPNATWDAGPDQEIILSGFKKQINGYDIGTCSDIQNSPDQKDVPEAQCDDEKGSWVKTDHVPGDIENTEAELQLISNDDPDKPGVTQMFGSIWPKTRELDMCVPGPDILWQARADSEMQRNSNLLSEKINDDDPKKATSATIALKDLKFAVNFFKDWINNKMMTTLPKSVIYMDAVDEIETLYQESDELIDARRLKTQAVSRLEAIKSGLDSIAEQPEPGSGEEKVLIKLKQQYDATRDTISNTATINNRKNQLNIAIDKYKKLNELIPECQQQRTEKGWTNPGGRKSTYLDKGTEQNLFCDFPIKGGYSHNSFIGPDTIVPKVPMVNGKDVMNWPRFFGLFGTKRVNIEMNCDLIYKANVLDYKGSLPGLTPITEDFEDLTGDFGGGGEQCDETGEQYAGALRDAMDAVLAENPSVGDLPNIESGGRQNARTFLALVETELISRGFNATDEVLNGNNNPSTGDIIAVWMDGDTMMERYDAIIGSASTIREAATTQFTGFIPLNCTASGGGTDCGCSTGGGGTEPPTDPVCTPPQVLQNHICVTLPPTPTDGTPYISSITPATATAGTTTITINGTNLSTINKPSDKVTIRFYYGLSGRASVDGTVNSAKTQATVLVPAEINTTNTTIKIYRDGSTESNPYQIQISNSGSGGGTTVPSYNATGGWGGNLAYNPAQNNWLVVSGGVNGRIMGNTGTAITSEFQIQTTAASVQVMAPKVAFASDINKYLVVWIGFPDASGGTIYGRFVNPDGSMSGAPFVIFKDPGGAASFFSKNSVLQYDSQNKQFAFVWEYRHPGVDSNLITISQSGVVGTAIDVGSGTGSWVPVLAMNETANANEYCIAYVRDNGTTNVTRKYNPATGALGAETVYDNDSLGVTSIVYNSVNKKYMISWPSKSSTTTKGRILNSCNIADGGSVLTISSAGRGGALAYNSKSNNYAVIVQNQNDSGNTYNILSSTGTQLKSGVAFFGGFGNFSPVIAANTNDGSFAATSSLEYSTTRFAPGLKSGSSSGGTPGVITPATPISTWSPAQTSNGWWAKISPDGKYVTYGNWGESWVTDLNTGQNYDFKAPANLPAGARCLAGQWITTTKLTFICEIGTIQNPTGMIRYEATIGEWVARLTTDSPALVWATTFAAKDGHWASYLAANPRRIAKDNAVLTTNGPGGALSISGNTLVHACDGSDNPDICVWTGSTLSKTIIPLSSVSETATNSGYILYAGGGTTMRGIDPNGNDTNKKIGSFSFEGKPVVFLVRGAPWIATSVESNTTNKSYVILRPWSSKNAIVLDTGTPNSGSAGIDAVFDGTNFVVAQHTNKGILKVIKVPENATRSQF</sequence>
<dbReference type="Proteomes" id="UP000034236">
    <property type="component" value="Unassembled WGS sequence"/>
</dbReference>
<dbReference type="Gene3D" id="2.60.40.10">
    <property type="entry name" value="Immunoglobulins"/>
    <property type="match status" value="1"/>
</dbReference>
<evidence type="ECO:0000256" key="1">
    <source>
        <dbReference type="SAM" id="MobiDB-lite"/>
    </source>
</evidence>